<keyword evidence="1" id="KW-0489">Methyltransferase</keyword>
<dbReference type="Proteomes" id="UP000886501">
    <property type="component" value="Unassembled WGS sequence"/>
</dbReference>
<dbReference type="EMBL" id="MU117964">
    <property type="protein sequence ID" value="KAF9653443.1"/>
    <property type="molecule type" value="Genomic_DNA"/>
</dbReference>
<reference evidence="1" key="2">
    <citation type="journal article" date="2020" name="Nat. Commun.">
        <title>Large-scale genome sequencing of mycorrhizal fungi provides insights into the early evolution of symbiotic traits.</title>
        <authorList>
            <person name="Miyauchi S."/>
            <person name="Kiss E."/>
            <person name="Kuo A."/>
            <person name="Drula E."/>
            <person name="Kohler A."/>
            <person name="Sanchez-Garcia M."/>
            <person name="Morin E."/>
            <person name="Andreopoulos B."/>
            <person name="Barry K.W."/>
            <person name="Bonito G."/>
            <person name="Buee M."/>
            <person name="Carver A."/>
            <person name="Chen C."/>
            <person name="Cichocki N."/>
            <person name="Clum A."/>
            <person name="Culley D."/>
            <person name="Crous P.W."/>
            <person name="Fauchery L."/>
            <person name="Girlanda M."/>
            <person name="Hayes R.D."/>
            <person name="Keri Z."/>
            <person name="LaButti K."/>
            <person name="Lipzen A."/>
            <person name="Lombard V."/>
            <person name="Magnuson J."/>
            <person name="Maillard F."/>
            <person name="Murat C."/>
            <person name="Nolan M."/>
            <person name="Ohm R.A."/>
            <person name="Pangilinan J."/>
            <person name="Pereira M.F."/>
            <person name="Perotto S."/>
            <person name="Peter M."/>
            <person name="Pfister S."/>
            <person name="Riley R."/>
            <person name="Sitrit Y."/>
            <person name="Stielow J.B."/>
            <person name="Szollosi G."/>
            <person name="Zifcakova L."/>
            <person name="Stursova M."/>
            <person name="Spatafora J.W."/>
            <person name="Tedersoo L."/>
            <person name="Vaario L.M."/>
            <person name="Yamada A."/>
            <person name="Yan M."/>
            <person name="Wang P."/>
            <person name="Xu J."/>
            <person name="Bruns T."/>
            <person name="Baldrian P."/>
            <person name="Vilgalys R."/>
            <person name="Dunand C."/>
            <person name="Henrissat B."/>
            <person name="Grigoriev I.V."/>
            <person name="Hibbett D."/>
            <person name="Nagy L.G."/>
            <person name="Martin F.M."/>
        </authorList>
    </citation>
    <scope>NUCLEOTIDE SEQUENCE</scope>
    <source>
        <strain evidence="1">P2</strain>
    </source>
</reference>
<gene>
    <name evidence="1" type="ORF">BDM02DRAFT_3182956</name>
</gene>
<sequence length="680" mass="75230">MDAEAEQPFQLASVFIGRVLVILSQSFALLAYKRALTPLYSSIPASSYISYVTIASSVLGSIVAVPTSIAALVYGSLLAAAPNTAFYAGKYIARWRDPVLGPIMTHFIVLVPILVSGMALLQSVHHNDTETTFTRMLRLPLMFFIFPSIEPLWNSIEQLQTIPATEIFIALAAAVFSFWVGYAYVLGKQEPRATETPAHEDKGKGKQDVPKKVPASTPAKSWVQKIPKIPSPLTYFILMLLTSVSYHYSPSIHSHFRTGQLKAPYIHPSGNLTILSSKQSITGVIVVGETARGNEAISRMRYLRASHSLLGGVWTNERAISMDTSRAIYDAAGNRLGDSIYTAFILQEAVRLINSTSRGDDWSGSEALIIGLGTGIVTTALKSHGFETTVVEIDPAVYDAARTYFGLPDPGEGRVFLQDARGFTWDRKRKLETGEDLPKFDVVIHDVFSGGGLPGHLFTLEFWNDLKDVMKEDGVVVVASSSHSNFVGTPGSKSSRAVLSTLLHAFGQCRGFYDSMQELSDEKSEEFMNIVFFCTPVPETTKRMSLRPPRDEDYLGSYLRRHVFQHLLRRELAFDTILGQANEDHNSEARVLLTDDENPLSGWQDEGVPNHWQREFTDPISDVFYLSGPLAISVLNDELNELLSSHSPSFASSVSDTRLLMILILSVMKEVLPDICWETF</sequence>
<proteinExistence type="predicted"/>
<evidence type="ECO:0000313" key="2">
    <source>
        <dbReference type="Proteomes" id="UP000886501"/>
    </source>
</evidence>
<comment type="caution">
    <text evidence="1">The sequence shown here is derived from an EMBL/GenBank/DDBJ whole genome shotgun (WGS) entry which is preliminary data.</text>
</comment>
<name>A0ACB6ZVD3_THEGA</name>
<accession>A0ACB6ZVD3</accession>
<evidence type="ECO:0000313" key="1">
    <source>
        <dbReference type="EMBL" id="KAF9653443.1"/>
    </source>
</evidence>
<keyword evidence="2" id="KW-1185">Reference proteome</keyword>
<keyword evidence="1" id="KW-0808">Transferase</keyword>
<organism evidence="1 2">
    <name type="scientific">Thelephora ganbajun</name>
    <name type="common">Ganba fungus</name>
    <dbReference type="NCBI Taxonomy" id="370292"/>
    <lineage>
        <taxon>Eukaryota</taxon>
        <taxon>Fungi</taxon>
        <taxon>Dikarya</taxon>
        <taxon>Basidiomycota</taxon>
        <taxon>Agaricomycotina</taxon>
        <taxon>Agaricomycetes</taxon>
        <taxon>Thelephorales</taxon>
        <taxon>Thelephoraceae</taxon>
        <taxon>Thelephora</taxon>
    </lineage>
</organism>
<reference evidence="1" key="1">
    <citation type="submission" date="2019-10" db="EMBL/GenBank/DDBJ databases">
        <authorList>
            <consortium name="DOE Joint Genome Institute"/>
            <person name="Kuo A."/>
            <person name="Miyauchi S."/>
            <person name="Kiss E."/>
            <person name="Drula E."/>
            <person name="Kohler A."/>
            <person name="Sanchez-Garcia M."/>
            <person name="Andreopoulos B."/>
            <person name="Barry K.W."/>
            <person name="Bonito G."/>
            <person name="Buee M."/>
            <person name="Carver A."/>
            <person name="Chen C."/>
            <person name="Cichocki N."/>
            <person name="Clum A."/>
            <person name="Culley D."/>
            <person name="Crous P.W."/>
            <person name="Fauchery L."/>
            <person name="Girlanda M."/>
            <person name="Hayes R."/>
            <person name="Keri Z."/>
            <person name="Labutti K."/>
            <person name="Lipzen A."/>
            <person name="Lombard V."/>
            <person name="Magnuson J."/>
            <person name="Maillard F."/>
            <person name="Morin E."/>
            <person name="Murat C."/>
            <person name="Nolan M."/>
            <person name="Ohm R."/>
            <person name="Pangilinan J."/>
            <person name="Pereira M."/>
            <person name="Perotto S."/>
            <person name="Peter M."/>
            <person name="Riley R."/>
            <person name="Sitrit Y."/>
            <person name="Stielow B."/>
            <person name="Szollosi G."/>
            <person name="Zifcakova L."/>
            <person name="Stursova M."/>
            <person name="Spatafora J.W."/>
            <person name="Tedersoo L."/>
            <person name="Vaario L.-M."/>
            <person name="Yamada A."/>
            <person name="Yan M."/>
            <person name="Wang P."/>
            <person name="Xu J."/>
            <person name="Bruns T."/>
            <person name="Baldrian P."/>
            <person name="Vilgalys R."/>
            <person name="Henrissat B."/>
            <person name="Grigoriev I.V."/>
            <person name="Hibbett D."/>
            <person name="Nagy L.G."/>
            <person name="Martin F.M."/>
        </authorList>
    </citation>
    <scope>NUCLEOTIDE SEQUENCE</scope>
    <source>
        <strain evidence="1">P2</strain>
    </source>
</reference>
<protein>
    <submittedName>
        <fullName evidence="1">S-adenosyl-L-methionine-dependent methyltransferase</fullName>
    </submittedName>
</protein>